<dbReference type="Gene3D" id="3.30.1330.60">
    <property type="entry name" value="OmpA-like domain"/>
    <property type="match status" value="1"/>
</dbReference>
<evidence type="ECO:0000256" key="3">
    <source>
        <dbReference type="ARBA" id="ARBA00023237"/>
    </source>
</evidence>
<feature type="signal peptide" evidence="5">
    <location>
        <begin position="1"/>
        <end position="19"/>
    </location>
</feature>
<dbReference type="Pfam" id="PF11751">
    <property type="entry name" value="PorP_SprF"/>
    <property type="match status" value="1"/>
</dbReference>
<dbReference type="AlphaFoldDB" id="A0A1I0NBM9"/>
<keyword evidence="8" id="KW-1185">Reference proteome</keyword>
<evidence type="ECO:0000256" key="1">
    <source>
        <dbReference type="ARBA" id="ARBA00004442"/>
    </source>
</evidence>
<dbReference type="EMBL" id="FOIR01000001">
    <property type="protein sequence ID" value="SEV98380.1"/>
    <property type="molecule type" value="Genomic_DNA"/>
</dbReference>
<accession>A0A1I0NBM9</accession>
<keyword evidence="3" id="KW-0998">Cell outer membrane</keyword>
<dbReference type="Pfam" id="PF00691">
    <property type="entry name" value="OmpA"/>
    <property type="match status" value="1"/>
</dbReference>
<dbReference type="NCBIfam" id="TIGR03519">
    <property type="entry name" value="T9SS_PorP_fam"/>
    <property type="match status" value="1"/>
</dbReference>
<dbReference type="PANTHER" id="PTHR30329">
    <property type="entry name" value="STATOR ELEMENT OF FLAGELLAR MOTOR COMPLEX"/>
    <property type="match status" value="1"/>
</dbReference>
<comment type="subcellular location">
    <subcellularLocation>
        <location evidence="1">Cell outer membrane</location>
    </subcellularLocation>
</comment>
<organism evidence="7 8">
    <name type="scientific">Roseivirga pacifica</name>
    <dbReference type="NCBI Taxonomy" id="1267423"/>
    <lineage>
        <taxon>Bacteria</taxon>
        <taxon>Pseudomonadati</taxon>
        <taxon>Bacteroidota</taxon>
        <taxon>Cytophagia</taxon>
        <taxon>Cytophagales</taxon>
        <taxon>Roseivirgaceae</taxon>
        <taxon>Roseivirga</taxon>
    </lineage>
</organism>
<dbReference type="CDD" id="cd07185">
    <property type="entry name" value="OmpA_C-like"/>
    <property type="match status" value="1"/>
</dbReference>
<evidence type="ECO:0000256" key="5">
    <source>
        <dbReference type="SAM" id="SignalP"/>
    </source>
</evidence>
<dbReference type="SUPFAM" id="SSF103088">
    <property type="entry name" value="OmpA-like"/>
    <property type="match status" value="1"/>
</dbReference>
<keyword evidence="2 4" id="KW-0472">Membrane</keyword>
<keyword evidence="5" id="KW-0732">Signal</keyword>
<dbReference type="InterPro" id="IPR006665">
    <property type="entry name" value="OmpA-like"/>
</dbReference>
<dbReference type="InterPro" id="IPR019861">
    <property type="entry name" value="PorP/SprF_Bacteroidetes"/>
</dbReference>
<proteinExistence type="predicted"/>
<feature type="chain" id="PRO_5011594500" evidence="5">
    <location>
        <begin position="20"/>
        <end position="490"/>
    </location>
</feature>
<dbReference type="PROSITE" id="PS51123">
    <property type="entry name" value="OMPA_2"/>
    <property type="match status" value="1"/>
</dbReference>
<protein>
    <submittedName>
        <fullName evidence="7">Type IX secretion system membrane protein, PorP/SprF family</fullName>
    </submittedName>
</protein>
<dbReference type="InterPro" id="IPR050330">
    <property type="entry name" value="Bact_OuterMem_StrucFunc"/>
</dbReference>
<dbReference type="Proteomes" id="UP000199437">
    <property type="component" value="Unassembled WGS sequence"/>
</dbReference>
<evidence type="ECO:0000259" key="6">
    <source>
        <dbReference type="PROSITE" id="PS51123"/>
    </source>
</evidence>
<dbReference type="InterPro" id="IPR036737">
    <property type="entry name" value="OmpA-like_sf"/>
</dbReference>
<dbReference type="RefSeq" id="WP_090257471.1">
    <property type="nucleotide sequence ID" value="NZ_FOIR01000001.1"/>
</dbReference>
<dbReference type="GO" id="GO:0009279">
    <property type="term" value="C:cell outer membrane"/>
    <property type="evidence" value="ECO:0007669"/>
    <property type="project" value="UniProtKB-SubCell"/>
</dbReference>
<sequence>MRLVLITALLFTFSIYTNAQQFNFSLIDFTEQRVNPAWLGMDGFWGASLVQRQQNRAADFRISSTSFQAVYPQLFPFGERIKGALGINLLNDVSGQTNTFKVQEAGLNYSLRIIGAKGQSLGLGVGLSNQNRGFDYAGVTTNMQYVTGRGFDLSIGSGENLISTKQNFNRVNAGIFWQQVNDFGRKLGHFGFSVFDLNRPVDSFYSDAVKFDPTYMLTAGLSIYENLDWSVSPELLIVYQVGGLIYNAGVSTTYTFDAEQSLAFKPRYLIGKDLILAAEFRKNHFVFGIAYDVPVSANAINNQGAIEFGIKYIGKVKERRRKKRRGARAIAPAVPNRAVISVPTIERAPMTSIQQLPIKAKGLKPVPDKFGKEGAAVIESELTIYFATNQTKLLTNFRQELEALVEDISLEGKKYLIVVEGHTDSTGPYDLNQRLSLKRAQIIANFLLEAGISPDLIKVFGRGESLPLSENSSAAGRAINRRVEVRLVTY</sequence>
<reference evidence="8" key="1">
    <citation type="submission" date="2016-10" db="EMBL/GenBank/DDBJ databases">
        <authorList>
            <person name="Varghese N."/>
            <person name="Submissions S."/>
        </authorList>
    </citation>
    <scope>NUCLEOTIDE SEQUENCE [LARGE SCALE GENOMIC DNA]</scope>
    <source>
        <strain evidence="8">CGMCC 1.12402</strain>
    </source>
</reference>
<evidence type="ECO:0000313" key="7">
    <source>
        <dbReference type="EMBL" id="SEV98380.1"/>
    </source>
</evidence>
<gene>
    <name evidence="7" type="ORF">SAMN05216290_1060</name>
</gene>
<evidence type="ECO:0000256" key="2">
    <source>
        <dbReference type="ARBA" id="ARBA00023136"/>
    </source>
</evidence>
<dbReference type="PRINTS" id="PR01021">
    <property type="entry name" value="OMPADOMAIN"/>
</dbReference>
<feature type="domain" description="OmpA-like" evidence="6">
    <location>
        <begin position="373"/>
        <end position="490"/>
    </location>
</feature>
<dbReference type="InterPro" id="IPR006664">
    <property type="entry name" value="OMP_bac"/>
</dbReference>
<dbReference type="OrthoDB" id="911314at2"/>
<dbReference type="PANTHER" id="PTHR30329:SF21">
    <property type="entry name" value="LIPOPROTEIN YIAD-RELATED"/>
    <property type="match status" value="1"/>
</dbReference>
<evidence type="ECO:0000256" key="4">
    <source>
        <dbReference type="PROSITE-ProRule" id="PRU00473"/>
    </source>
</evidence>
<dbReference type="GeneID" id="99985797"/>
<evidence type="ECO:0000313" key="8">
    <source>
        <dbReference type="Proteomes" id="UP000199437"/>
    </source>
</evidence>
<dbReference type="STRING" id="1267423.SAMN05216290_1060"/>
<name>A0A1I0NBM9_9BACT</name>